<accession>A0ACC0CRD0</accession>
<sequence length="769" mass="85150">MDGLKKRKSSDQVANAPAKKKAKAHQSVSKSTKKATARKPISANSLRWQKAKLPDMFNDSEGFFGLEEVEDVEVIRHDDNTVEFRAAKVSTTEEIERDEGDENGQDNEEDEFEGFGDDPAPQASKNQPSSLPMSEIEDVTTDAPVAKKQDKKVQKQEDKKVQKQEDKKAQKQKKKAATGKAEDSELQSNVFSTLETMEDTQDNMDLSAWVALDLSPRIVDSLAKLKFPKPTPIQAAAIPQILEGHDVIGKASTGSGKTLAFGIPIVEKWLELSEEDDASESLSKTPLALVLSPTRELAHQLTEHIKNLCAGLPNSPYVCSVTGGLSVHKQQRQLLKADIVIGTPGRLWEVLSSSSDLTNSFRGIQYLVVDEADRLLTEGHFQEAAEIFNALDRTEQDEEQGESAPSPRQTLVFSATFHKGLQQKLAGKSRSELMSEKDSMEYLLKKLNFREEKPKFIDVNPVSQMAEGLKEGLVECGAMEKDLYLYALLLLYPNVRTLVFTNSISSARRLAPMLQNLNLQTHPLHSQMAQKARLRSVERFTGAKQGQSSILVATDVAARGLDIPGVDLVVHYHVPRAADAYVHRSGRTARADKTGLSILLCAPEEVIPTRRLIAKVHSSTGKGSKKKNFFVQTLDMDRKLVNRLKPRVTLAKKIADANLAKEKGNKDDDWMRNAAEELGVEYDSDEMEKVGKWGGRGGGRQEKQKQAREMTKAELGAMRAELRELLSKRINTGVSENYIATGMVDMDELLRGAKGEFLGKVHGLDIETL</sequence>
<keyword evidence="2" id="KW-1185">Reference proteome</keyword>
<protein>
    <submittedName>
        <fullName evidence="1">DEAD-domain-containing protein</fullName>
    </submittedName>
</protein>
<evidence type="ECO:0000313" key="2">
    <source>
        <dbReference type="Proteomes" id="UP001497680"/>
    </source>
</evidence>
<dbReference type="Proteomes" id="UP001497680">
    <property type="component" value="Unassembled WGS sequence"/>
</dbReference>
<organism evidence="1 2">
    <name type="scientific">Hypoxylon rubiginosum</name>
    <dbReference type="NCBI Taxonomy" id="110542"/>
    <lineage>
        <taxon>Eukaryota</taxon>
        <taxon>Fungi</taxon>
        <taxon>Dikarya</taxon>
        <taxon>Ascomycota</taxon>
        <taxon>Pezizomycotina</taxon>
        <taxon>Sordariomycetes</taxon>
        <taxon>Xylariomycetidae</taxon>
        <taxon>Xylariales</taxon>
        <taxon>Hypoxylaceae</taxon>
        <taxon>Hypoxylon</taxon>
    </lineage>
</organism>
<proteinExistence type="predicted"/>
<evidence type="ECO:0000313" key="1">
    <source>
        <dbReference type="EMBL" id="KAI6082965.1"/>
    </source>
</evidence>
<dbReference type="EMBL" id="MU394360">
    <property type="protein sequence ID" value="KAI6082965.1"/>
    <property type="molecule type" value="Genomic_DNA"/>
</dbReference>
<reference evidence="1 2" key="1">
    <citation type="journal article" date="2022" name="New Phytol.">
        <title>Ecological generalism drives hyperdiversity of secondary metabolite gene clusters in xylarialean endophytes.</title>
        <authorList>
            <person name="Franco M.E.E."/>
            <person name="Wisecaver J.H."/>
            <person name="Arnold A.E."/>
            <person name="Ju Y.M."/>
            <person name="Slot J.C."/>
            <person name="Ahrendt S."/>
            <person name="Moore L.P."/>
            <person name="Eastman K.E."/>
            <person name="Scott K."/>
            <person name="Konkel Z."/>
            <person name="Mondo S.J."/>
            <person name="Kuo A."/>
            <person name="Hayes R.D."/>
            <person name="Haridas S."/>
            <person name="Andreopoulos B."/>
            <person name="Riley R."/>
            <person name="LaButti K."/>
            <person name="Pangilinan J."/>
            <person name="Lipzen A."/>
            <person name="Amirebrahimi M."/>
            <person name="Yan J."/>
            <person name="Adam C."/>
            <person name="Keymanesh K."/>
            <person name="Ng V."/>
            <person name="Louie K."/>
            <person name="Northen T."/>
            <person name="Drula E."/>
            <person name="Henrissat B."/>
            <person name="Hsieh H.M."/>
            <person name="Youens-Clark K."/>
            <person name="Lutzoni F."/>
            <person name="Miadlikowska J."/>
            <person name="Eastwood D.C."/>
            <person name="Hamelin R.C."/>
            <person name="Grigoriev I.V."/>
            <person name="U'Ren J.M."/>
        </authorList>
    </citation>
    <scope>NUCLEOTIDE SEQUENCE [LARGE SCALE GENOMIC DNA]</scope>
    <source>
        <strain evidence="1 2">ER1909</strain>
    </source>
</reference>
<gene>
    <name evidence="1" type="ORF">F4821DRAFT_245900</name>
</gene>
<name>A0ACC0CRD0_9PEZI</name>
<comment type="caution">
    <text evidence="1">The sequence shown here is derived from an EMBL/GenBank/DDBJ whole genome shotgun (WGS) entry which is preliminary data.</text>
</comment>